<protein>
    <recommendedName>
        <fullName evidence="4">DUF3304 domain-containing protein</fullName>
    </recommendedName>
</protein>
<dbReference type="PROSITE" id="PS51257">
    <property type="entry name" value="PROKAR_LIPOPROTEIN"/>
    <property type="match status" value="1"/>
</dbReference>
<dbReference type="EMBL" id="JAWJYY010000001">
    <property type="protein sequence ID" value="MDV4316594.1"/>
    <property type="molecule type" value="Genomic_DNA"/>
</dbReference>
<gene>
    <name evidence="2" type="ORF">MSG88_12710</name>
</gene>
<feature type="signal peptide" evidence="1">
    <location>
        <begin position="1"/>
        <end position="22"/>
    </location>
</feature>
<evidence type="ECO:0000313" key="2">
    <source>
        <dbReference type="EMBL" id="MDV4316594.1"/>
    </source>
</evidence>
<evidence type="ECO:0000256" key="1">
    <source>
        <dbReference type="SAM" id="SignalP"/>
    </source>
</evidence>
<keyword evidence="1" id="KW-0732">Signal</keyword>
<dbReference type="AlphaFoldDB" id="A0AAW8Z164"/>
<organism evidence="2 3">
    <name type="scientific">Acinetobacter indicus</name>
    <dbReference type="NCBI Taxonomy" id="756892"/>
    <lineage>
        <taxon>Bacteria</taxon>
        <taxon>Pseudomonadati</taxon>
        <taxon>Pseudomonadota</taxon>
        <taxon>Gammaproteobacteria</taxon>
        <taxon>Moraxellales</taxon>
        <taxon>Moraxellaceae</taxon>
        <taxon>Acinetobacter</taxon>
    </lineage>
</organism>
<dbReference type="Proteomes" id="UP001284654">
    <property type="component" value="Unassembled WGS sequence"/>
</dbReference>
<dbReference type="RefSeq" id="WP_317306477.1">
    <property type="nucleotide sequence ID" value="NZ_JAWJYY010000001.1"/>
</dbReference>
<reference evidence="2" key="1">
    <citation type="submission" date="2023-10" db="EMBL/GenBank/DDBJ databases">
        <authorList>
            <person name="Sykes E.M.E."/>
            <person name="Khan I.U.H."/>
            <person name="Kumar A."/>
        </authorList>
    </citation>
    <scope>NUCLEOTIDE SEQUENCE</scope>
    <source>
        <strain evidence="2">IK5</strain>
    </source>
</reference>
<comment type="caution">
    <text evidence="2">The sequence shown here is derived from an EMBL/GenBank/DDBJ whole genome shotgun (WGS) entry which is preliminary data.</text>
</comment>
<sequence>MYKKYTMIPLIFFYLMSLGCSAKEHKGDSVSVSFLVYNYSTLNLEDVTVEGQGHEIVDAAKKIGDVAATGVSCCIDIPQKQYVEISYITNEGGKNQKHKIQAFVENFNDKPRSYAVLHFLPNNTAVLELAMRWPSPRKDLLFKATKNKNIKLESASMWDDKSENEAAKKEYP</sequence>
<evidence type="ECO:0008006" key="4">
    <source>
        <dbReference type="Google" id="ProtNLM"/>
    </source>
</evidence>
<accession>A0AAW8Z164</accession>
<proteinExistence type="predicted"/>
<evidence type="ECO:0000313" key="3">
    <source>
        <dbReference type="Proteomes" id="UP001284654"/>
    </source>
</evidence>
<name>A0AAW8Z164_9GAMM</name>
<feature type="chain" id="PRO_5044015606" description="DUF3304 domain-containing protein" evidence="1">
    <location>
        <begin position="23"/>
        <end position="172"/>
    </location>
</feature>